<name>A0A0A9CHB5_ARUDO</name>
<reference evidence="2" key="1">
    <citation type="submission" date="2014-09" db="EMBL/GenBank/DDBJ databases">
        <authorList>
            <person name="Magalhaes I.L.F."/>
            <person name="Oliveira U."/>
            <person name="Santos F.R."/>
            <person name="Vidigal T.H.D.A."/>
            <person name="Brescovit A.D."/>
            <person name="Santos A.J."/>
        </authorList>
    </citation>
    <scope>NUCLEOTIDE SEQUENCE</scope>
    <source>
        <tissue evidence="2">Shoot tissue taken approximately 20 cm above the soil surface</tissue>
    </source>
</reference>
<feature type="chain" id="PRO_5002063333" description="Secreted protein" evidence="1">
    <location>
        <begin position="19"/>
        <end position="93"/>
    </location>
</feature>
<evidence type="ECO:0000313" key="2">
    <source>
        <dbReference type="EMBL" id="JAD75669.1"/>
    </source>
</evidence>
<proteinExistence type="predicted"/>
<evidence type="ECO:0000256" key="1">
    <source>
        <dbReference type="SAM" id="SignalP"/>
    </source>
</evidence>
<keyword evidence="1" id="KW-0732">Signal</keyword>
<sequence>MFFIIFLKFSSLNDVGRAIVPTEPYRSQAHRNRACVMWRRLPFPVLVSGCHSIVLILNNSCLQQTKGWKEQTPCCIFFFFSFPLLLHKFTCRT</sequence>
<organism evidence="2">
    <name type="scientific">Arundo donax</name>
    <name type="common">Giant reed</name>
    <name type="synonym">Donax arundinaceus</name>
    <dbReference type="NCBI Taxonomy" id="35708"/>
    <lineage>
        <taxon>Eukaryota</taxon>
        <taxon>Viridiplantae</taxon>
        <taxon>Streptophyta</taxon>
        <taxon>Embryophyta</taxon>
        <taxon>Tracheophyta</taxon>
        <taxon>Spermatophyta</taxon>
        <taxon>Magnoliopsida</taxon>
        <taxon>Liliopsida</taxon>
        <taxon>Poales</taxon>
        <taxon>Poaceae</taxon>
        <taxon>PACMAD clade</taxon>
        <taxon>Arundinoideae</taxon>
        <taxon>Arundineae</taxon>
        <taxon>Arundo</taxon>
    </lineage>
</organism>
<reference evidence="2" key="2">
    <citation type="journal article" date="2015" name="Data Brief">
        <title>Shoot transcriptome of the giant reed, Arundo donax.</title>
        <authorList>
            <person name="Barrero R.A."/>
            <person name="Guerrero F.D."/>
            <person name="Moolhuijzen P."/>
            <person name="Goolsby J.A."/>
            <person name="Tidwell J."/>
            <person name="Bellgard S.E."/>
            <person name="Bellgard M.I."/>
        </authorList>
    </citation>
    <scope>NUCLEOTIDE SEQUENCE</scope>
    <source>
        <tissue evidence="2">Shoot tissue taken approximately 20 cm above the soil surface</tissue>
    </source>
</reference>
<dbReference type="AlphaFoldDB" id="A0A0A9CHB5"/>
<evidence type="ECO:0008006" key="3">
    <source>
        <dbReference type="Google" id="ProtNLM"/>
    </source>
</evidence>
<feature type="signal peptide" evidence="1">
    <location>
        <begin position="1"/>
        <end position="18"/>
    </location>
</feature>
<dbReference type="EMBL" id="GBRH01222226">
    <property type="protein sequence ID" value="JAD75669.1"/>
    <property type="molecule type" value="Transcribed_RNA"/>
</dbReference>
<protein>
    <recommendedName>
        <fullName evidence="3">Secreted protein</fullName>
    </recommendedName>
</protein>
<accession>A0A0A9CHB5</accession>